<name>A0ABP6RX40_9PSEU</name>
<keyword evidence="3" id="KW-0805">Transcription regulation</keyword>
<evidence type="ECO:0000256" key="5">
    <source>
        <dbReference type="ARBA" id="ARBA00023163"/>
    </source>
</evidence>
<evidence type="ECO:0000259" key="9">
    <source>
        <dbReference type="PROSITE" id="PS51755"/>
    </source>
</evidence>
<protein>
    <submittedName>
        <fullName evidence="10">Two-component system response regulator CseB</fullName>
    </submittedName>
</protein>
<dbReference type="SMART" id="SM00448">
    <property type="entry name" value="REC"/>
    <property type="match status" value="1"/>
</dbReference>
<dbReference type="InterPro" id="IPR001867">
    <property type="entry name" value="OmpR/PhoB-type_DNA-bd"/>
</dbReference>
<evidence type="ECO:0000256" key="7">
    <source>
        <dbReference type="PROSITE-ProRule" id="PRU01091"/>
    </source>
</evidence>
<dbReference type="PROSITE" id="PS51755">
    <property type="entry name" value="OMPR_PHOB"/>
    <property type="match status" value="1"/>
</dbReference>
<dbReference type="SMART" id="SM00862">
    <property type="entry name" value="Trans_reg_C"/>
    <property type="match status" value="1"/>
</dbReference>
<dbReference type="Gene3D" id="1.10.10.10">
    <property type="entry name" value="Winged helix-like DNA-binding domain superfamily/Winged helix DNA-binding domain"/>
    <property type="match status" value="1"/>
</dbReference>
<evidence type="ECO:0000256" key="3">
    <source>
        <dbReference type="ARBA" id="ARBA00023015"/>
    </source>
</evidence>
<dbReference type="NCBIfam" id="NF041733">
    <property type="entry name" value="resp_reg_CseB"/>
    <property type="match status" value="1"/>
</dbReference>
<evidence type="ECO:0000313" key="10">
    <source>
        <dbReference type="EMBL" id="GAA3362338.1"/>
    </source>
</evidence>
<dbReference type="InterPro" id="IPR016032">
    <property type="entry name" value="Sig_transdc_resp-reg_C-effctor"/>
</dbReference>
<feature type="domain" description="OmpR/PhoB-type" evidence="9">
    <location>
        <begin position="137"/>
        <end position="231"/>
    </location>
</feature>
<dbReference type="Gene3D" id="6.10.250.690">
    <property type="match status" value="1"/>
</dbReference>
<feature type="DNA-binding region" description="OmpR/PhoB-type" evidence="7">
    <location>
        <begin position="137"/>
        <end position="231"/>
    </location>
</feature>
<dbReference type="InterPro" id="IPR039420">
    <property type="entry name" value="WalR-like"/>
</dbReference>
<dbReference type="PANTHER" id="PTHR48111:SF21">
    <property type="entry name" value="DNA-BINDING DUAL MASTER TRANSCRIPTIONAL REGULATOR RPAA"/>
    <property type="match status" value="1"/>
</dbReference>
<feature type="domain" description="Response regulatory" evidence="8">
    <location>
        <begin position="9"/>
        <end position="122"/>
    </location>
</feature>
<dbReference type="Pfam" id="PF00486">
    <property type="entry name" value="Trans_reg_C"/>
    <property type="match status" value="1"/>
</dbReference>
<dbReference type="Pfam" id="PF00072">
    <property type="entry name" value="Response_reg"/>
    <property type="match status" value="1"/>
</dbReference>
<evidence type="ECO:0000256" key="4">
    <source>
        <dbReference type="ARBA" id="ARBA00023125"/>
    </source>
</evidence>
<keyword evidence="11" id="KW-1185">Reference proteome</keyword>
<gene>
    <name evidence="10" type="primary">cseB</name>
    <name evidence="10" type="ORF">GCM10020366_49870</name>
</gene>
<keyword evidence="5" id="KW-0804">Transcription</keyword>
<evidence type="ECO:0000259" key="8">
    <source>
        <dbReference type="PROSITE" id="PS50110"/>
    </source>
</evidence>
<dbReference type="Gene3D" id="3.40.50.2300">
    <property type="match status" value="1"/>
</dbReference>
<dbReference type="CDD" id="cd00383">
    <property type="entry name" value="trans_reg_C"/>
    <property type="match status" value="1"/>
</dbReference>
<organism evidence="10 11">
    <name type="scientific">Saccharopolyspora gregorii</name>
    <dbReference type="NCBI Taxonomy" id="33914"/>
    <lineage>
        <taxon>Bacteria</taxon>
        <taxon>Bacillati</taxon>
        <taxon>Actinomycetota</taxon>
        <taxon>Actinomycetes</taxon>
        <taxon>Pseudonocardiales</taxon>
        <taxon>Pseudonocardiaceae</taxon>
        <taxon>Saccharopolyspora</taxon>
    </lineage>
</organism>
<keyword evidence="1 6" id="KW-0597">Phosphoprotein</keyword>
<evidence type="ECO:0000256" key="2">
    <source>
        <dbReference type="ARBA" id="ARBA00023012"/>
    </source>
</evidence>
<dbReference type="EMBL" id="BAAAYK010000038">
    <property type="protein sequence ID" value="GAA3362338.1"/>
    <property type="molecule type" value="Genomic_DNA"/>
</dbReference>
<dbReference type="Proteomes" id="UP001500483">
    <property type="component" value="Unassembled WGS sequence"/>
</dbReference>
<dbReference type="InterPro" id="IPR049766">
    <property type="entry name" value="CseB"/>
</dbReference>
<reference evidence="11" key="1">
    <citation type="journal article" date="2019" name="Int. J. Syst. Evol. Microbiol.">
        <title>The Global Catalogue of Microorganisms (GCM) 10K type strain sequencing project: providing services to taxonomists for standard genome sequencing and annotation.</title>
        <authorList>
            <consortium name="The Broad Institute Genomics Platform"/>
            <consortium name="The Broad Institute Genome Sequencing Center for Infectious Disease"/>
            <person name="Wu L."/>
            <person name="Ma J."/>
        </authorList>
    </citation>
    <scope>NUCLEOTIDE SEQUENCE [LARGE SCALE GENOMIC DNA]</scope>
    <source>
        <strain evidence="11">JCM 9687</strain>
    </source>
</reference>
<dbReference type="SUPFAM" id="SSF46894">
    <property type="entry name" value="C-terminal effector domain of the bipartite response regulators"/>
    <property type="match status" value="1"/>
</dbReference>
<evidence type="ECO:0000256" key="1">
    <source>
        <dbReference type="ARBA" id="ARBA00022553"/>
    </source>
</evidence>
<keyword evidence="4 7" id="KW-0238">DNA-binding</keyword>
<dbReference type="RefSeq" id="WP_258342413.1">
    <property type="nucleotide sequence ID" value="NZ_BAAAYK010000038.1"/>
</dbReference>
<dbReference type="SUPFAM" id="SSF52172">
    <property type="entry name" value="CheY-like"/>
    <property type="match status" value="1"/>
</dbReference>
<keyword evidence="2" id="KW-0902">Two-component regulatory system</keyword>
<dbReference type="CDD" id="cd17574">
    <property type="entry name" value="REC_OmpR"/>
    <property type="match status" value="1"/>
</dbReference>
<dbReference type="PANTHER" id="PTHR48111">
    <property type="entry name" value="REGULATOR OF RPOS"/>
    <property type="match status" value="1"/>
</dbReference>
<evidence type="ECO:0000313" key="11">
    <source>
        <dbReference type="Proteomes" id="UP001500483"/>
    </source>
</evidence>
<accession>A0ABP6RX40</accession>
<comment type="caution">
    <text evidence="10">The sequence shown here is derived from an EMBL/GenBank/DDBJ whole genome shotgun (WGS) entry which is preliminary data.</text>
</comment>
<dbReference type="InterPro" id="IPR011006">
    <property type="entry name" value="CheY-like_superfamily"/>
</dbReference>
<proteinExistence type="predicted"/>
<evidence type="ECO:0000256" key="6">
    <source>
        <dbReference type="PROSITE-ProRule" id="PRU00169"/>
    </source>
</evidence>
<sequence length="231" mass="25749">MSWDVRGTTVLLVEDDEVIREATELALRRYGFEIRTAGDGLAGLAAFREREPDVVLLDVMLPELDGISLCRGIREESSVAILMLTARSDAVDVVQGLEAGADDYVTKPFDTMVLVARLRAALRRREPVRPAEDASAGDRLAFGDLELDRDSLEVRRGGRLLSLTPTELRLLLEFTGEPGRVLSRGRLLEQVWDYPASSDTRVVDVHVQRLRMKVGKERIETVRGFGYKLVG</sequence>
<dbReference type="InterPro" id="IPR001789">
    <property type="entry name" value="Sig_transdc_resp-reg_receiver"/>
</dbReference>
<dbReference type="PROSITE" id="PS50110">
    <property type="entry name" value="RESPONSE_REGULATORY"/>
    <property type="match status" value="1"/>
</dbReference>
<dbReference type="InterPro" id="IPR036388">
    <property type="entry name" value="WH-like_DNA-bd_sf"/>
</dbReference>
<feature type="modified residue" description="4-aspartylphosphate" evidence="6">
    <location>
        <position position="58"/>
    </location>
</feature>